<evidence type="ECO:0000256" key="2">
    <source>
        <dbReference type="ARBA" id="ARBA00022801"/>
    </source>
</evidence>
<keyword evidence="2" id="KW-0378">Hydrolase</keyword>
<dbReference type="PROSITE" id="PS51192">
    <property type="entry name" value="HELICASE_ATP_BIND_1"/>
    <property type="match status" value="1"/>
</dbReference>
<accession>A0A2M6XTE8</accession>
<dbReference type="PROSITE" id="PS51194">
    <property type="entry name" value="HELICASE_CTER"/>
    <property type="match status" value="1"/>
</dbReference>
<feature type="domain" description="Helicase ATP-binding" evidence="6">
    <location>
        <begin position="47"/>
        <end position="215"/>
    </location>
</feature>
<evidence type="ECO:0000256" key="5">
    <source>
        <dbReference type="SAM" id="Coils"/>
    </source>
</evidence>
<dbReference type="InterPro" id="IPR049730">
    <property type="entry name" value="SNF2/RAD54-like_C"/>
</dbReference>
<feature type="non-terminal residue" evidence="8">
    <location>
        <position position="891"/>
    </location>
</feature>
<feature type="domain" description="Helicase C-terminal" evidence="7">
    <location>
        <begin position="430"/>
        <end position="611"/>
    </location>
</feature>
<keyword evidence="1" id="KW-0547">Nucleotide-binding</keyword>
<gene>
    <name evidence="8" type="ORF">COT27_00965</name>
</gene>
<dbReference type="InterPro" id="IPR001650">
    <property type="entry name" value="Helicase_C-like"/>
</dbReference>
<dbReference type="Gene3D" id="3.40.50.300">
    <property type="entry name" value="P-loop containing nucleotide triphosphate hydrolases"/>
    <property type="match status" value="1"/>
</dbReference>
<dbReference type="AlphaFoldDB" id="A0A2M6XTE8"/>
<dbReference type="CDD" id="cd18011">
    <property type="entry name" value="DEXDc_RapA"/>
    <property type="match status" value="1"/>
</dbReference>
<dbReference type="Pfam" id="PF00271">
    <property type="entry name" value="Helicase_C"/>
    <property type="match status" value="1"/>
</dbReference>
<dbReference type="Gene3D" id="3.40.50.10810">
    <property type="entry name" value="Tandem AAA-ATPase domain"/>
    <property type="match status" value="1"/>
</dbReference>
<sequence>MSVFLKRYLAEKVILQKMAGSLSRLSSVLAKSTIDLNPYQIHAALYAFNSPLSRGAILADEVGLGKTIEAGIIISQLWAEGKRKILVITPASLRKQWQDELLSKFGIESEVWDGPSFNAQVNSGHKVPFTYDGVFIVSYHFVYTHLGLIKKQPWNVVVIDEAHRFRRVFKGRDASKMAYDIREIIKDKPKVLLTATPLQNSLEELYGIASFIDDKFLGSPYSFKTKFIQPIKDQSELAKLRLEELGALIRGEESDDSLSISGVITRTLRKQVLEYVQFTDRTSMTFDFTPTDEEVELYEKVSTYLQRPSVAAITTTQRNLMVLVYRKLLASSSFAIANTLKKLSENLKAELELRKNESSAQNQNPKTILDEELEEELEELELEGIEQKQKKEKQRIDSAFSDEDIKKEIEELEEYYSLAVRIKENIKGKALIDALLRLFKQARKKKWPEKAVVFTESTRTQEYLSKLLKKAEITFTKFNGSNNSPEAREAFNRWKKEFPERANQGSFNANVRQSLIHDFKKNSQVFLTTEAGGEGLNLQFCNIVINYDLPWNPQRVEQRIGRCHRYGQKYQVVVANFLNTKNYADKRVLELLDQKLNLFNGLFGSSDEILGALGSGLDFEKKILEIYQNCRSPEEYDKAFSELQEGLKDVISKTTLQYRNLLLESTDQAVAALFKKTEAETKQAISDFDRDLLNLCKLSLGKKVKPTGDETVFIIDNYKFPVAFRELRDDEEGKISRAHKDHPVISKIIEDGLKLQTRPIPSLIFYLTKHDSKISQLSGATGKEGFIFLWKLKIAGVETEEILAPLVFIEKAEGKFDVIDIAIANELLDVESESIGKTLKDSPIKRGLLLKTWERWKKPVIERYQKRNERLFDREIERISRFYDDYALRTQ</sequence>
<comment type="caution">
    <text evidence="8">The sequence shown here is derived from an EMBL/GenBank/DDBJ whole genome shotgun (WGS) entry which is preliminary data.</text>
</comment>
<dbReference type="InterPro" id="IPR027417">
    <property type="entry name" value="P-loop_NTPase"/>
</dbReference>
<dbReference type="InterPro" id="IPR038718">
    <property type="entry name" value="SNF2-like_sf"/>
</dbReference>
<dbReference type="SUPFAM" id="SSF52540">
    <property type="entry name" value="P-loop containing nucleoside triphosphate hydrolases"/>
    <property type="match status" value="2"/>
</dbReference>
<evidence type="ECO:0000259" key="6">
    <source>
        <dbReference type="PROSITE" id="PS51192"/>
    </source>
</evidence>
<keyword evidence="3 8" id="KW-0347">Helicase</keyword>
<dbReference type="Proteomes" id="UP000230586">
    <property type="component" value="Unassembled WGS sequence"/>
</dbReference>
<dbReference type="Pfam" id="PF00176">
    <property type="entry name" value="SNF2-rel_dom"/>
    <property type="match status" value="1"/>
</dbReference>
<keyword evidence="4" id="KW-0067">ATP-binding</keyword>
<dbReference type="GO" id="GO:0016787">
    <property type="term" value="F:hydrolase activity"/>
    <property type="evidence" value="ECO:0007669"/>
    <property type="project" value="UniProtKB-KW"/>
</dbReference>
<dbReference type="EMBL" id="PEXX01000019">
    <property type="protein sequence ID" value="PIU10851.1"/>
    <property type="molecule type" value="Genomic_DNA"/>
</dbReference>
<dbReference type="GO" id="GO:0004386">
    <property type="term" value="F:helicase activity"/>
    <property type="evidence" value="ECO:0007669"/>
    <property type="project" value="UniProtKB-KW"/>
</dbReference>
<dbReference type="InterPro" id="IPR057342">
    <property type="entry name" value="DEXDc_RapA"/>
</dbReference>
<proteinExistence type="predicted"/>
<name>A0A2M6XTE8_9BACT</name>
<organism evidence="8 9">
    <name type="scientific">Candidatus Kuenenbacteria bacterium CG08_land_8_20_14_0_20_37_23</name>
    <dbReference type="NCBI Taxonomy" id="1974617"/>
    <lineage>
        <taxon>Bacteria</taxon>
        <taxon>Candidatus Kueneniibacteriota</taxon>
    </lineage>
</organism>
<dbReference type="InterPro" id="IPR014001">
    <property type="entry name" value="Helicase_ATP-bd"/>
</dbReference>
<dbReference type="PANTHER" id="PTHR10799">
    <property type="entry name" value="SNF2/RAD54 HELICASE FAMILY"/>
    <property type="match status" value="1"/>
</dbReference>
<dbReference type="CDD" id="cd18793">
    <property type="entry name" value="SF2_C_SNF"/>
    <property type="match status" value="1"/>
</dbReference>
<dbReference type="SMART" id="SM00490">
    <property type="entry name" value="HELICc"/>
    <property type="match status" value="1"/>
</dbReference>
<evidence type="ECO:0000256" key="4">
    <source>
        <dbReference type="ARBA" id="ARBA00022840"/>
    </source>
</evidence>
<evidence type="ECO:0000313" key="9">
    <source>
        <dbReference type="Proteomes" id="UP000230586"/>
    </source>
</evidence>
<dbReference type="SMART" id="SM00487">
    <property type="entry name" value="DEXDc"/>
    <property type="match status" value="1"/>
</dbReference>
<dbReference type="GO" id="GO:0005524">
    <property type="term" value="F:ATP binding"/>
    <property type="evidence" value="ECO:0007669"/>
    <property type="project" value="UniProtKB-KW"/>
</dbReference>
<keyword evidence="5" id="KW-0175">Coiled coil</keyword>
<dbReference type="InterPro" id="IPR000330">
    <property type="entry name" value="SNF2_N"/>
</dbReference>
<evidence type="ECO:0000256" key="3">
    <source>
        <dbReference type="ARBA" id="ARBA00022806"/>
    </source>
</evidence>
<evidence type="ECO:0000256" key="1">
    <source>
        <dbReference type="ARBA" id="ARBA00022741"/>
    </source>
</evidence>
<reference evidence="9" key="1">
    <citation type="submission" date="2017-09" db="EMBL/GenBank/DDBJ databases">
        <title>Depth-based differentiation of microbial function through sediment-hosted aquifers and enrichment of novel symbionts in the deep terrestrial subsurface.</title>
        <authorList>
            <person name="Probst A.J."/>
            <person name="Ladd B."/>
            <person name="Jarett J.K."/>
            <person name="Geller-Mcgrath D.E."/>
            <person name="Sieber C.M.K."/>
            <person name="Emerson J.B."/>
            <person name="Anantharaman K."/>
            <person name="Thomas B.C."/>
            <person name="Malmstrom R."/>
            <person name="Stieglmeier M."/>
            <person name="Klingl A."/>
            <person name="Woyke T."/>
            <person name="Ryan C.M."/>
            <person name="Banfield J.F."/>
        </authorList>
    </citation>
    <scope>NUCLEOTIDE SEQUENCE [LARGE SCALE GENOMIC DNA]</scope>
</reference>
<evidence type="ECO:0000313" key="8">
    <source>
        <dbReference type="EMBL" id="PIU10851.1"/>
    </source>
</evidence>
<evidence type="ECO:0000259" key="7">
    <source>
        <dbReference type="PROSITE" id="PS51194"/>
    </source>
</evidence>
<feature type="coiled-coil region" evidence="5">
    <location>
        <begin position="337"/>
        <end position="397"/>
    </location>
</feature>
<protein>
    <submittedName>
        <fullName evidence="8">DEAD/DEAH box helicase</fullName>
    </submittedName>
</protein>